<evidence type="ECO:0000256" key="4">
    <source>
        <dbReference type="ARBA" id="ARBA00022692"/>
    </source>
</evidence>
<dbReference type="PANTHER" id="PTHR30509:SF9">
    <property type="entry name" value="MULTIDRUG RESISTANCE PROTEIN MDTO"/>
    <property type="match status" value="1"/>
</dbReference>
<dbReference type="AlphaFoldDB" id="A0A0F5K2J1"/>
<evidence type="ECO:0000256" key="3">
    <source>
        <dbReference type="ARBA" id="ARBA00022475"/>
    </source>
</evidence>
<dbReference type="PANTHER" id="PTHR30509">
    <property type="entry name" value="P-HYDROXYBENZOIC ACID EFFLUX PUMP SUBUNIT-RELATED"/>
    <property type="match status" value="1"/>
</dbReference>
<keyword evidence="5 8" id="KW-1133">Transmembrane helix</keyword>
<keyword evidence="3" id="KW-1003">Cell membrane</keyword>
<dbReference type="OrthoDB" id="9807111at2"/>
<keyword evidence="4 8" id="KW-0812">Transmembrane</keyword>
<feature type="transmembrane region" description="Helical" evidence="8">
    <location>
        <begin position="434"/>
        <end position="451"/>
    </location>
</feature>
<evidence type="ECO:0000256" key="5">
    <source>
        <dbReference type="ARBA" id="ARBA00022989"/>
    </source>
</evidence>
<dbReference type="GO" id="GO:0022857">
    <property type="term" value="F:transmembrane transporter activity"/>
    <property type="evidence" value="ECO:0007669"/>
    <property type="project" value="InterPro"/>
</dbReference>
<feature type="transmembrane region" description="Helical" evidence="8">
    <location>
        <begin position="137"/>
        <end position="158"/>
    </location>
</feature>
<keyword evidence="6 8" id="KW-0472">Membrane</keyword>
<evidence type="ECO:0000256" key="2">
    <source>
        <dbReference type="ARBA" id="ARBA00022448"/>
    </source>
</evidence>
<dbReference type="EMBL" id="LAQU01000005">
    <property type="protein sequence ID" value="KKB64346.1"/>
    <property type="molecule type" value="Genomic_DNA"/>
</dbReference>
<evidence type="ECO:0000256" key="7">
    <source>
        <dbReference type="SAM" id="MobiDB-lite"/>
    </source>
</evidence>
<evidence type="ECO:0000313" key="9">
    <source>
        <dbReference type="EMBL" id="KKB64346.1"/>
    </source>
</evidence>
<name>A0A0F5K2J1_9BURK</name>
<evidence type="ECO:0000313" key="10">
    <source>
        <dbReference type="Proteomes" id="UP000033618"/>
    </source>
</evidence>
<dbReference type="Pfam" id="PF04632">
    <property type="entry name" value="FUSC"/>
    <property type="match status" value="1"/>
</dbReference>
<comment type="subcellular location">
    <subcellularLocation>
        <location evidence="1">Cell membrane</location>
        <topology evidence="1">Multi-pass membrane protein</topology>
    </subcellularLocation>
</comment>
<dbReference type="GO" id="GO:0005886">
    <property type="term" value="C:plasma membrane"/>
    <property type="evidence" value="ECO:0007669"/>
    <property type="project" value="UniProtKB-SubCell"/>
</dbReference>
<feature type="transmembrane region" description="Helical" evidence="8">
    <location>
        <begin position="486"/>
        <end position="504"/>
    </location>
</feature>
<dbReference type="STRING" id="28092.WM40_07380"/>
<reference evidence="9 10" key="1">
    <citation type="submission" date="2015-03" db="EMBL/GenBank/DDBJ databases">
        <title>Draft Genome Sequence of Burkholderia andropogonis type strain ICMP2807, isolated from Sorghum bicolor.</title>
        <authorList>
            <person name="Lopes-Santos L."/>
            <person name="Castro D.B."/>
            <person name="Ottoboni L.M."/>
            <person name="Park D."/>
            <person name="Weirc B.S."/>
            <person name="Destefano S.A."/>
        </authorList>
    </citation>
    <scope>NUCLEOTIDE SEQUENCE [LARGE SCALE GENOMIC DNA]</scope>
    <source>
        <strain evidence="9 10">ICMP2807</strain>
    </source>
</reference>
<gene>
    <name evidence="9" type="ORF">WM40_07380</name>
</gene>
<dbReference type="RefSeq" id="WP_024904430.1">
    <property type="nucleotide sequence ID" value="NZ_CADFGU010000003.1"/>
</dbReference>
<dbReference type="Proteomes" id="UP000033618">
    <property type="component" value="Unassembled WGS sequence"/>
</dbReference>
<feature type="region of interest" description="Disordered" evidence="7">
    <location>
        <begin position="317"/>
        <end position="347"/>
    </location>
</feature>
<sequence>MMAPTWKDWLFSIKTFAAAMLALYLALVFELPRPYWAMASVYIVSNPFVGATRSKGLYRGLGTLLGAAGAVLLVPPLVEMPIVLSVAVACWTGLFLFLALQDRTARNYVFMLAGYTLPLIAFPTVENPNTVFDVAVARFEEILLGIVCATVINTTIFPSRLGPSLGERTGAWFNDAIHYMRETLKGRVSGKDLSALRQRLAGSVNGLELLLSQLSYDNTDPGLMTRAKSLRGRMSLLLPIASALGDPLAALRAHGAAPPELEALLIDLVNWLDSNDSAAREAQADALRARLTALEPEYIAVPGMADSQVDGSMRSVSEGLARDAASPEPMAKAAENAERINEDPHHSPHWDRALMSSLLWRLRLLIDLWQDCRTLRELIETEPHCGWVPKLRHWRLGGSERHVDLPMAFLSIFPAVGATIAACMIWIFMGWADGAGAVTLAAVSCSFFAAMDSPAPQVMGFFIWTCVATVLAGVYLFLVLPNVHDFPMLVIMFAGPFICVGTLIPQPRFMLATMLTAVNTATFMSIQSAYDANFLTFINSNSAGCAGLLFAFLFIRITRPFGAELAAARLTRSGWADVVIAASPHAIVAQNNMASRMLDRLMQLLPRLSATDDDHHPSIESFRDLRVGLNTLDLQQIRRTLRDEWRQPIDGVLSGVRQYFQECIQQRRRLPPPPELAARIDAALAANPNVSTRANALDTAHLSDAEQTLGALHALVGLRLSLFPAALAPRAAITIEKSA</sequence>
<comment type="caution">
    <text evidence="9">The sequence shown here is derived from an EMBL/GenBank/DDBJ whole genome shotgun (WGS) entry which is preliminary data.</text>
</comment>
<organism evidence="9 10">
    <name type="scientific">Robbsia andropogonis</name>
    <dbReference type="NCBI Taxonomy" id="28092"/>
    <lineage>
        <taxon>Bacteria</taxon>
        <taxon>Pseudomonadati</taxon>
        <taxon>Pseudomonadota</taxon>
        <taxon>Betaproteobacteria</taxon>
        <taxon>Burkholderiales</taxon>
        <taxon>Burkholderiaceae</taxon>
        <taxon>Robbsia</taxon>
    </lineage>
</organism>
<feature type="transmembrane region" description="Helical" evidence="8">
    <location>
        <begin position="458"/>
        <end position="480"/>
    </location>
</feature>
<proteinExistence type="predicted"/>
<evidence type="ECO:0000256" key="6">
    <source>
        <dbReference type="ARBA" id="ARBA00023136"/>
    </source>
</evidence>
<feature type="transmembrane region" description="Helical" evidence="8">
    <location>
        <begin position="9"/>
        <end position="27"/>
    </location>
</feature>
<feature type="transmembrane region" description="Helical" evidence="8">
    <location>
        <begin position="107"/>
        <end position="125"/>
    </location>
</feature>
<accession>A0A0F5K2J1</accession>
<feature type="transmembrane region" description="Helical" evidence="8">
    <location>
        <begin position="536"/>
        <end position="555"/>
    </location>
</feature>
<dbReference type="InterPro" id="IPR006726">
    <property type="entry name" value="PHBA_efflux_AaeB/fusaric-R"/>
</dbReference>
<feature type="transmembrane region" description="Helical" evidence="8">
    <location>
        <begin position="80"/>
        <end position="100"/>
    </location>
</feature>
<dbReference type="PATRIC" id="fig|28092.6.peg.1747"/>
<feature type="transmembrane region" description="Helical" evidence="8">
    <location>
        <begin position="405"/>
        <end position="428"/>
    </location>
</feature>
<feature type="transmembrane region" description="Helical" evidence="8">
    <location>
        <begin position="56"/>
        <end position="74"/>
    </location>
</feature>
<keyword evidence="10" id="KW-1185">Reference proteome</keyword>
<keyword evidence="2" id="KW-0813">Transport</keyword>
<evidence type="ECO:0000256" key="1">
    <source>
        <dbReference type="ARBA" id="ARBA00004651"/>
    </source>
</evidence>
<evidence type="ECO:0000256" key="8">
    <source>
        <dbReference type="SAM" id="Phobius"/>
    </source>
</evidence>
<feature type="compositionally biased region" description="Basic and acidic residues" evidence="7">
    <location>
        <begin position="335"/>
        <end position="347"/>
    </location>
</feature>
<protein>
    <submittedName>
        <fullName evidence="9">Fusaric acid resistance protein</fullName>
    </submittedName>
</protein>